<evidence type="ECO:0000256" key="3">
    <source>
        <dbReference type="ARBA" id="ARBA00023004"/>
    </source>
</evidence>
<dbReference type="Proteomes" id="UP000589716">
    <property type="component" value="Unassembled WGS sequence"/>
</dbReference>
<dbReference type="SUPFAM" id="SSF56300">
    <property type="entry name" value="Metallo-dependent phosphatases"/>
    <property type="match status" value="1"/>
</dbReference>
<dbReference type="AlphaFoldDB" id="A0A853IWS4"/>
<feature type="domain" description="Calcineurin-like phosphoesterase" evidence="5">
    <location>
        <begin position="1"/>
        <end position="208"/>
    </location>
</feature>
<evidence type="ECO:0000256" key="1">
    <source>
        <dbReference type="ARBA" id="ARBA00022723"/>
    </source>
</evidence>
<dbReference type="Gene3D" id="3.60.21.40">
    <property type="entry name" value="GpdQ, catalytic alpha/beta sandwich domain"/>
    <property type="match status" value="1"/>
</dbReference>
<evidence type="ECO:0000313" key="6">
    <source>
        <dbReference type="EMBL" id="NZA01108.1"/>
    </source>
</evidence>
<keyword evidence="7" id="KW-1185">Reference proteome</keyword>
<organism evidence="6 7">
    <name type="scientific">Ottowia beijingensis</name>
    <dbReference type="NCBI Taxonomy" id="1207057"/>
    <lineage>
        <taxon>Bacteria</taxon>
        <taxon>Pseudomonadati</taxon>
        <taxon>Pseudomonadota</taxon>
        <taxon>Betaproteobacteria</taxon>
        <taxon>Burkholderiales</taxon>
        <taxon>Comamonadaceae</taxon>
        <taxon>Ottowia</taxon>
    </lineage>
</organism>
<dbReference type="RefSeq" id="WP_180549616.1">
    <property type="nucleotide sequence ID" value="NZ_JACCKX010000001.1"/>
</dbReference>
<dbReference type="InterPro" id="IPR004843">
    <property type="entry name" value="Calcineurin-like_PHP"/>
</dbReference>
<dbReference type="PANTHER" id="PTHR42988:SF2">
    <property type="entry name" value="CYCLIC NUCLEOTIDE PHOSPHODIESTERASE CBUA0032-RELATED"/>
    <property type="match status" value="1"/>
</dbReference>
<keyword evidence="2" id="KW-0378">Hydrolase</keyword>
<dbReference type="InterPro" id="IPR042283">
    <property type="entry name" value="GpdQ_catalytic"/>
</dbReference>
<name>A0A853IWS4_9BURK</name>
<dbReference type="PANTHER" id="PTHR42988">
    <property type="entry name" value="PHOSPHOHYDROLASE"/>
    <property type="match status" value="1"/>
</dbReference>
<dbReference type="InterPro" id="IPR042281">
    <property type="entry name" value="GpdQ_beta-strand"/>
</dbReference>
<dbReference type="InterPro" id="IPR029052">
    <property type="entry name" value="Metallo-depent_PP-like"/>
</dbReference>
<comment type="caution">
    <text evidence="6">The sequence shown here is derived from an EMBL/GenBank/DDBJ whole genome shotgun (WGS) entry which is preliminary data.</text>
</comment>
<sequence length="274" mass="29191">MLIAHLTDAHLGLDPGGLVGRIEPAAALRRALAHVRGLGTPADVLLLSGDLTESGADADYQTLRRLFDEELPGHRHHQPRVLAVGGNHDLPLRARQHLADWMPAPDNLPPGLVCVKAEHGGLHFIGLDTVVPGQPHGELGSAQLDWLATTLQSLAGQPVLIFMHHPPMLTGMAAMDDCGLRHGRAELARLIAAHGQVQLVAAGHMHRPILGALGGAPVVVAPSTSHQIELDLNPNAPLAVRLEPPMIGLYRWTPEDGIACHFSHVQAFDGPFPI</sequence>
<dbReference type="GO" id="GO:0016787">
    <property type="term" value="F:hydrolase activity"/>
    <property type="evidence" value="ECO:0007669"/>
    <property type="project" value="UniProtKB-KW"/>
</dbReference>
<reference evidence="6 7" key="1">
    <citation type="submission" date="2020-07" db="EMBL/GenBank/DDBJ databases">
        <authorList>
            <person name="Maaloum M."/>
        </authorList>
    </citation>
    <scope>NUCLEOTIDE SEQUENCE [LARGE SCALE GENOMIC DNA]</scope>
    <source>
        <strain evidence="6 7">GCS-AN-3</strain>
    </source>
</reference>
<accession>A0A853IWS4</accession>
<gene>
    <name evidence="6" type="ORF">H0I39_03785</name>
</gene>
<dbReference type="GO" id="GO:0046872">
    <property type="term" value="F:metal ion binding"/>
    <property type="evidence" value="ECO:0007669"/>
    <property type="project" value="UniProtKB-KW"/>
</dbReference>
<evidence type="ECO:0000256" key="4">
    <source>
        <dbReference type="ARBA" id="ARBA00025742"/>
    </source>
</evidence>
<evidence type="ECO:0000256" key="2">
    <source>
        <dbReference type="ARBA" id="ARBA00022801"/>
    </source>
</evidence>
<dbReference type="EMBL" id="JACCKX010000001">
    <property type="protein sequence ID" value="NZA01108.1"/>
    <property type="molecule type" value="Genomic_DNA"/>
</dbReference>
<comment type="similarity">
    <text evidence="4">Belongs to the cyclic nucleotide phosphodiesterase class-III family.</text>
</comment>
<evidence type="ECO:0000313" key="7">
    <source>
        <dbReference type="Proteomes" id="UP000589716"/>
    </source>
</evidence>
<dbReference type="Pfam" id="PF00149">
    <property type="entry name" value="Metallophos"/>
    <property type="match status" value="1"/>
</dbReference>
<dbReference type="InterPro" id="IPR050884">
    <property type="entry name" value="CNP_phosphodiesterase-III"/>
</dbReference>
<keyword evidence="1" id="KW-0479">Metal-binding</keyword>
<dbReference type="Gene3D" id="3.30.750.180">
    <property type="entry name" value="GpdQ, beta-strand dimerisation domain"/>
    <property type="match status" value="1"/>
</dbReference>
<proteinExistence type="inferred from homology"/>
<evidence type="ECO:0000259" key="5">
    <source>
        <dbReference type="Pfam" id="PF00149"/>
    </source>
</evidence>
<protein>
    <submittedName>
        <fullName evidence="6">Metallophosphoesterase</fullName>
    </submittedName>
</protein>
<keyword evidence="3" id="KW-0408">Iron</keyword>